<dbReference type="Proteomes" id="UP001152422">
    <property type="component" value="Unassembled WGS sequence"/>
</dbReference>
<proteinExistence type="predicted"/>
<reference evidence="1" key="1">
    <citation type="submission" date="2022-05" db="EMBL/GenBank/DDBJ databases">
        <title>Comparative genomics of Staphylococcus equorum isolates.</title>
        <authorList>
            <person name="Luelf R.H."/>
        </authorList>
    </citation>
    <scope>NUCLEOTIDE SEQUENCE</scope>
    <source>
        <strain evidence="1">TMW 2.2497</strain>
    </source>
</reference>
<gene>
    <name evidence="1" type="ORF">M4L89_13595</name>
</gene>
<comment type="caution">
    <text evidence="1">The sequence shown here is derived from an EMBL/GenBank/DDBJ whole genome shotgun (WGS) entry which is preliminary data.</text>
</comment>
<evidence type="ECO:0000313" key="1">
    <source>
        <dbReference type="EMBL" id="MDG0847259.1"/>
    </source>
</evidence>
<protein>
    <submittedName>
        <fullName evidence="1">DUF4145 domain-containing protein</fullName>
    </submittedName>
</protein>
<organism evidence="1 2">
    <name type="scientific">Staphylococcus equorum</name>
    <dbReference type="NCBI Taxonomy" id="246432"/>
    <lineage>
        <taxon>Bacteria</taxon>
        <taxon>Bacillati</taxon>
        <taxon>Bacillota</taxon>
        <taxon>Bacilli</taxon>
        <taxon>Bacillales</taxon>
        <taxon>Staphylococcaceae</taxon>
        <taxon>Staphylococcus</taxon>
    </lineage>
</organism>
<accession>A0A9X4QZW3</accession>
<dbReference type="AlphaFoldDB" id="A0A9X4QZW3"/>
<keyword evidence="2" id="KW-1185">Reference proteome</keyword>
<name>A0A9X4QZW3_9STAP</name>
<sequence>MEKSIFLCQHKGSGGGTNVKYNYLSRCPICHNYAEPKVFLNSFLDTKLKSNLVITFQCSHSKCKKFYSLEYKVDYRFDNSIAGYETELIEYPEIPDVDYPFPESLEKISPKFKEIYLQSKQAEIKQLDEIAGIGYRKAIEFLVKDYLIHMKEDENFNDIKAKPLAQCIKKIENASIVKLAKAISYLGNDETHYYRKIEGKDINDMKKLIQSLGYFISAELSVLDADEIISLSTKGSN</sequence>
<evidence type="ECO:0000313" key="2">
    <source>
        <dbReference type="Proteomes" id="UP001152422"/>
    </source>
</evidence>
<dbReference type="EMBL" id="JAMBQA010000012">
    <property type="protein sequence ID" value="MDG0847259.1"/>
    <property type="molecule type" value="Genomic_DNA"/>
</dbReference>
<dbReference type="RefSeq" id="WP_277583626.1">
    <property type="nucleotide sequence ID" value="NZ_JAMBPY010000015.1"/>
</dbReference>